<sequence>MEEFGRMREIVDDVAEVREEAKRMAVEWRGKMKLDNSSEVFGFLQLLIAFGLVGEFAFDEILNLFYCVSQIKRAPELFRALGFADKASGKIFWNFCCCLHSCSFLTWITVSYQLGSEFSPKILGNHIQQLKKQRRERRADTKTIGSNVQSQQNNRNKCAAPVPKAQQKRGKRIQAAEQNASLNMSPTIYSKQSRPHQPASPFAGQRADYSTWPAGTDAPSKAVPYTYAGATSDAHLQSSPAQAACMLTGHNT</sequence>
<gene>
    <name evidence="1" type="ORF">OWV82_007530</name>
</gene>
<proteinExistence type="predicted"/>
<keyword evidence="2" id="KW-1185">Reference proteome</keyword>
<evidence type="ECO:0000313" key="2">
    <source>
        <dbReference type="Proteomes" id="UP001164539"/>
    </source>
</evidence>
<organism evidence="1 2">
    <name type="scientific">Melia azedarach</name>
    <name type="common">Chinaberry tree</name>
    <dbReference type="NCBI Taxonomy" id="155640"/>
    <lineage>
        <taxon>Eukaryota</taxon>
        <taxon>Viridiplantae</taxon>
        <taxon>Streptophyta</taxon>
        <taxon>Embryophyta</taxon>
        <taxon>Tracheophyta</taxon>
        <taxon>Spermatophyta</taxon>
        <taxon>Magnoliopsida</taxon>
        <taxon>eudicotyledons</taxon>
        <taxon>Gunneridae</taxon>
        <taxon>Pentapetalae</taxon>
        <taxon>rosids</taxon>
        <taxon>malvids</taxon>
        <taxon>Sapindales</taxon>
        <taxon>Meliaceae</taxon>
        <taxon>Melia</taxon>
    </lineage>
</organism>
<protein>
    <submittedName>
        <fullName evidence="1">FRIGIDA-like protein</fullName>
    </submittedName>
</protein>
<accession>A0ACC1Y915</accession>
<evidence type="ECO:0000313" key="1">
    <source>
        <dbReference type="EMBL" id="KAJ4719569.1"/>
    </source>
</evidence>
<dbReference type="Proteomes" id="UP001164539">
    <property type="component" value="Chromosome 4"/>
</dbReference>
<comment type="caution">
    <text evidence="1">The sequence shown here is derived from an EMBL/GenBank/DDBJ whole genome shotgun (WGS) entry which is preliminary data.</text>
</comment>
<dbReference type="EMBL" id="CM051397">
    <property type="protein sequence ID" value="KAJ4719569.1"/>
    <property type="molecule type" value="Genomic_DNA"/>
</dbReference>
<name>A0ACC1Y915_MELAZ</name>
<reference evidence="1 2" key="1">
    <citation type="journal article" date="2023" name="Science">
        <title>Complex scaffold remodeling in plant triterpene biosynthesis.</title>
        <authorList>
            <person name="De La Pena R."/>
            <person name="Hodgson H."/>
            <person name="Liu J.C."/>
            <person name="Stephenson M.J."/>
            <person name="Martin A.C."/>
            <person name="Owen C."/>
            <person name="Harkess A."/>
            <person name="Leebens-Mack J."/>
            <person name="Jimenez L.E."/>
            <person name="Osbourn A."/>
            <person name="Sattely E.S."/>
        </authorList>
    </citation>
    <scope>NUCLEOTIDE SEQUENCE [LARGE SCALE GENOMIC DNA]</scope>
    <source>
        <strain evidence="2">cv. JPN11</strain>
        <tissue evidence="1">Leaf</tissue>
    </source>
</reference>